<dbReference type="AlphaFoldDB" id="A0A852RHG1"/>
<evidence type="ECO:0000313" key="2">
    <source>
        <dbReference type="EMBL" id="NYD30128.1"/>
    </source>
</evidence>
<reference evidence="2 3" key="1">
    <citation type="submission" date="2020-07" db="EMBL/GenBank/DDBJ databases">
        <title>Sequencing the genomes of 1000 actinobacteria strains.</title>
        <authorList>
            <person name="Klenk H.-P."/>
        </authorList>
    </citation>
    <scope>NUCLEOTIDE SEQUENCE [LARGE SCALE GENOMIC DNA]</scope>
    <source>
        <strain evidence="2 3">DSM 19082</strain>
    </source>
</reference>
<dbReference type="RefSeq" id="WP_179726418.1">
    <property type="nucleotide sequence ID" value="NZ_BAABEF010000001.1"/>
</dbReference>
<dbReference type="Proteomes" id="UP000582231">
    <property type="component" value="Unassembled WGS sequence"/>
</dbReference>
<feature type="region of interest" description="Disordered" evidence="1">
    <location>
        <begin position="1"/>
        <end position="51"/>
    </location>
</feature>
<gene>
    <name evidence="2" type="ORF">BJ958_001674</name>
</gene>
<organism evidence="2 3">
    <name type="scientific">Nocardioides kongjuensis</name>
    <dbReference type="NCBI Taxonomy" id="349522"/>
    <lineage>
        <taxon>Bacteria</taxon>
        <taxon>Bacillati</taxon>
        <taxon>Actinomycetota</taxon>
        <taxon>Actinomycetes</taxon>
        <taxon>Propionibacteriales</taxon>
        <taxon>Nocardioidaceae</taxon>
        <taxon>Nocardioides</taxon>
    </lineage>
</organism>
<proteinExistence type="predicted"/>
<keyword evidence="3" id="KW-1185">Reference proteome</keyword>
<evidence type="ECO:0000313" key="3">
    <source>
        <dbReference type="Proteomes" id="UP000582231"/>
    </source>
</evidence>
<protein>
    <recommendedName>
        <fullName evidence="4">DUF3710 domain-containing protein</fullName>
    </recommendedName>
</protein>
<evidence type="ECO:0000256" key="1">
    <source>
        <dbReference type="SAM" id="MobiDB-lite"/>
    </source>
</evidence>
<name>A0A852RHG1_9ACTN</name>
<evidence type="ECO:0008006" key="4">
    <source>
        <dbReference type="Google" id="ProtNLM"/>
    </source>
</evidence>
<dbReference type="EMBL" id="JACCBF010000001">
    <property type="protein sequence ID" value="NYD30128.1"/>
    <property type="molecule type" value="Genomic_DNA"/>
</dbReference>
<dbReference type="InterPro" id="IPR022183">
    <property type="entry name" value="DUF3710"/>
</dbReference>
<accession>A0A852RHG1</accession>
<sequence length="224" mass="23496">MRLRRKAADPTVDDAVDETTGTGEAGETADDARGAAGDPTSGPFDADDLPDDGIARLDLGSLLVAPAEDRELRVQVDEQSGAVRAVLLATDEGALELRAFAAPRNGDLWSEIRPQIAADAARRGGTATEREGRFGTELVCEVRMTRADGATGTQTSRVIGINGPRWLLRATLLGDPARDPESAEAWEAAIAQVAVRRGAHAMPVGEQLPLSLPEGATPRAVPTT</sequence>
<dbReference type="Pfam" id="PF12502">
    <property type="entry name" value="DUF3710"/>
    <property type="match status" value="1"/>
</dbReference>
<comment type="caution">
    <text evidence="2">The sequence shown here is derived from an EMBL/GenBank/DDBJ whole genome shotgun (WGS) entry which is preliminary data.</text>
</comment>